<dbReference type="InterPro" id="IPR016181">
    <property type="entry name" value="Acyl_CoA_acyltransferase"/>
</dbReference>
<gene>
    <name evidence="2" type="ORF">IPH26_18050</name>
</gene>
<dbReference type="Proteomes" id="UP000807785">
    <property type="component" value="Unassembled WGS sequence"/>
</dbReference>
<evidence type="ECO:0000259" key="1">
    <source>
        <dbReference type="PROSITE" id="PS51186"/>
    </source>
</evidence>
<dbReference type="EMBL" id="JADJEV010000004">
    <property type="protein sequence ID" value="MBK6974751.1"/>
    <property type="molecule type" value="Genomic_DNA"/>
</dbReference>
<dbReference type="InterPro" id="IPR000182">
    <property type="entry name" value="GNAT_dom"/>
</dbReference>
<accession>A0A9D7E6S8</accession>
<sequence length="167" mass="18478">MSPSNVGHNTEALLALRSRAPSDEAFLFLVYSSTREDELAAAGWDASEKLAFLAMQFRAQDTHYRTHYRDATCHIVELAGQPVGRIYVYRGQDEFRILDVSLLPAHRGRGLGATLLRTLQAESALAGVPIVIHVQGSNRALNLYMRLGFAPIDGEGIYVRMVWPPPA</sequence>
<protein>
    <submittedName>
        <fullName evidence="2">GNAT family N-acetyltransferase</fullName>
    </submittedName>
</protein>
<evidence type="ECO:0000313" key="3">
    <source>
        <dbReference type="Proteomes" id="UP000807785"/>
    </source>
</evidence>
<dbReference type="SUPFAM" id="SSF55729">
    <property type="entry name" value="Acyl-CoA N-acyltransferases (Nat)"/>
    <property type="match status" value="1"/>
</dbReference>
<feature type="domain" description="N-acetyltransferase" evidence="1">
    <location>
        <begin position="14"/>
        <end position="166"/>
    </location>
</feature>
<dbReference type="Pfam" id="PF13508">
    <property type="entry name" value="Acetyltransf_7"/>
    <property type="match status" value="1"/>
</dbReference>
<dbReference type="GO" id="GO:0016747">
    <property type="term" value="F:acyltransferase activity, transferring groups other than amino-acyl groups"/>
    <property type="evidence" value="ECO:0007669"/>
    <property type="project" value="InterPro"/>
</dbReference>
<comment type="caution">
    <text evidence="2">The sequence shown here is derived from an EMBL/GenBank/DDBJ whole genome shotgun (WGS) entry which is preliminary data.</text>
</comment>
<dbReference type="PROSITE" id="PS51186">
    <property type="entry name" value="GNAT"/>
    <property type="match status" value="1"/>
</dbReference>
<reference evidence="2" key="1">
    <citation type="submission" date="2020-10" db="EMBL/GenBank/DDBJ databases">
        <title>Connecting structure to function with the recovery of over 1000 high-quality activated sludge metagenome-assembled genomes encoding full-length rRNA genes using long-read sequencing.</title>
        <authorList>
            <person name="Singleton C.M."/>
            <person name="Petriglieri F."/>
            <person name="Kristensen J.M."/>
            <person name="Kirkegaard R.H."/>
            <person name="Michaelsen T.Y."/>
            <person name="Andersen M.H."/>
            <person name="Karst S.M."/>
            <person name="Dueholm M.S."/>
            <person name="Nielsen P.H."/>
            <person name="Albertsen M."/>
        </authorList>
    </citation>
    <scope>NUCLEOTIDE SEQUENCE</scope>
    <source>
        <strain evidence="2">Bjer_18-Q3-R1-45_BAT3C.347</strain>
    </source>
</reference>
<proteinExistence type="predicted"/>
<dbReference type="AlphaFoldDB" id="A0A9D7E6S8"/>
<evidence type="ECO:0000313" key="2">
    <source>
        <dbReference type="EMBL" id="MBK6974751.1"/>
    </source>
</evidence>
<dbReference type="CDD" id="cd04301">
    <property type="entry name" value="NAT_SF"/>
    <property type="match status" value="1"/>
</dbReference>
<organism evidence="2 3">
    <name type="scientific">Candidatus Methylophosphatis roskildensis</name>
    <dbReference type="NCBI Taxonomy" id="2899263"/>
    <lineage>
        <taxon>Bacteria</taxon>
        <taxon>Pseudomonadati</taxon>
        <taxon>Pseudomonadota</taxon>
        <taxon>Betaproteobacteria</taxon>
        <taxon>Nitrosomonadales</taxon>
        <taxon>Sterolibacteriaceae</taxon>
        <taxon>Candidatus Methylophosphatis</taxon>
    </lineage>
</organism>
<dbReference type="Gene3D" id="3.40.630.30">
    <property type="match status" value="1"/>
</dbReference>
<name>A0A9D7E6S8_9PROT</name>